<dbReference type="Proteomes" id="UP000282386">
    <property type="component" value="Chromosome"/>
</dbReference>
<accession>A0A7Z9D640</accession>
<organism evidence="3 4">
    <name type="scientific">Rothia aeria</name>
    <dbReference type="NCBI Taxonomy" id="172042"/>
    <lineage>
        <taxon>Bacteria</taxon>
        <taxon>Bacillati</taxon>
        <taxon>Actinomycetota</taxon>
        <taxon>Actinomycetes</taxon>
        <taxon>Micrococcales</taxon>
        <taxon>Micrococcaceae</taxon>
        <taxon>Rothia</taxon>
    </lineage>
</organism>
<sequence>MLIRELLPELDNEQFQQLVSDVSDVSLLDRLDTTSDSPPVGRPSAPVPSALGPTAEPAMFYTLFAWLFESEYKRVVQAVRASHYIEREHFPNIVGGLLDEFTVRLANFYIRPLVAHIKKVSSEGLLQGDTPEERYIDYCRRWPKDFMDGFYTSYPLLRRVHSIIVHQFHAIVAELFERIQAQESGIRELLGAQNAESLTLESLTMAGDYHNGGRTGCLLVFSQGTVAYKPRSVDGERAFYRIVQKLAEQGAPRMRAARVVQGEDYGFMEFIEREDVDFTAEKFLESSGQLSALFYALLGKDMHEENLIPTSEGAVPIDLETILHCSHLLNDGKADMPDNSALLHKERGICTSALLPTRLVRKDPSKGYVDIGFIRGEQGANPFKGTVIEQPFRDDAIVRSVRYSDLGGPQQGNDPDTHTLEKRRATEVARARGFVRGFEQMYRWVCEHRDAMLELVRSECAALTLRAVLQPTMQYEQLVRMLGSPEALSSKSVFATVALRTAAFDDDRSLELVLAEVESLWQLDIPFFKHRADRTAIMTPDGQEVGLGIKTSALEETLNHISHMGEDDLDEQLNQIWSAFISPYPANTLADEPADIRQGRGGEREERELSTMIADRLVATVHPGTAPEDPWTWVSPVPSSQQHHHGIWNTDVLQTDLYGGSVGIALALAQAAHVLGHQEYAETAHRVFDPLAETILSGEKPLKLPEYIRDMAFAGEPGIAFALAGAARYLGDTRLKDAALELGNQVAARIAKVEHPTPGYLSGHVGAATLLLGHELATDRQALLAVLDRHAQDIIAGRIDDAWWAQSGFATGMSSSIFALSRWSQDMPSPERARQAVAFLLNRLDELDNGEYWQMRVPIGESAHDGTWCHGSAGVALALAAVHCWLPELSNRASLDRAVRRSLQEGTKRNFTSCHGALGTLDVLEWVVSHVPDVSTAEAVHNAVKNGYNVSLLRETLNDKSVRYSLTPSLMVGTSGVLSWLTRRAGDTHLYTPIVPDSAEAH</sequence>
<dbReference type="SUPFAM" id="SSF158745">
    <property type="entry name" value="LanC-like"/>
    <property type="match status" value="1"/>
</dbReference>
<dbReference type="GO" id="GO:0046872">
    <property type="term" value="F:metal ion binding"/>
    <property type="evidence" value="ECO:0007669"/>
    <property type="project" value="UniProtKB-KW"/>
</dbReference>
<dbReference type="NCBIfam" id="TIGR03897">
    <property type="entry name" value="lanti_2_LanM"/>
    <property type="match status" value="1"/>
</dbReference>
<dbReference type="Pfam" id="PF05147">
    <property type="entry name" value="LANC_like"/>
    <property type="match status" value="1"/>
</dbReference>
<keyword evidence="1" id="KW-0479">Metal-binding</keyword>
<evidence type="ECO:0000313" key="4">
    <source>
        <dbReference type="Proteomes" id="UP000282386"/>
    </source>
</evidence>
<keyword evidence="1" id="KW-0862">Zinc</keyword>
<name>A0A7Z9D640_9MICC</name>
<dbReference type="AlphaFoldDB" id="A0A7Z9D640"/>
<reference evidence="3 4" key="1">
    <citation type="submission" date="2018-12" db="EMBL/GenBank/DDBJ databases">
        <authorList>
            <consortium name="Pathogen Informatics"/>
        </authorList>
    </citation>
    <scope>NUCLEOTIDE SEQUENCE [LARGE SCALE GENOMIC DNA]</scope>
    <source>
        <strain evidence="3 4">NCTC10207</strain>
    </source>
</reference>
<feature type="binding site" evidence="1">
    <location>
        <position position="915"/>
    </location>
    <ligand>
        <name>Zn(2+)</name>
        <dbReference type="ChEBI" id="CHEBI:29105"/>
    </ligand>
</feature>
<dbReference type="InterPro" id="IPR017146">
    <property type="entry name" value="Lanti_2_LanM"/>
</dbReference>
<dbReference type="RefSeq" id="WP_126499523.1">
    <property type="nucleotide sequence ID" value="NZ_LR134479.1"/>
</dbReference>
<dbReference type="Gene3D" id="1.50.10.20">
    <property type="match status" value="1"/>
</dbReference>
<dbReference type="GO" id="GO:0031179">
    <property type="term" value="P:peptide modification"/>
    <property type="evidence" value="ECO:0007669"/>
    <property type="project" value="InterPro"/>
</dbReference>
<dbReference type="SMART" id="SM01260">
    <property type="entry name" value="LANC_like"/>
    <property type="match status" value="1"/>
</dbReference>
<evidence type="ECO:0000256" key="1">
    <source>
        <dbReference type="PIRSR" id="PIRSR607822-1"/>
    </source>
</evidence>
<evidence type="ECO:0000259" key="2">
    <source>
        <dbReference type="Pfam" id="PF13575"/>
    </source>
</evidence>
<feature type="domain" description="Lantibiotic biosynthesis protein dehydration" evidence="2">
    <location>
        <begin position="154"/>
        <end position="530"/>
    </location>
</feature>
<dbReference type="PIRSF" id="PIRSF037228">
    <property type="entry name" value="Lant_mod_RumM"/>
    <property type="match status" value="1"/>
</dbReference>
<dbReference type="EMBL" id="LR134479">
    <property type="protein sequence ID" value="VEI22203.1"/>
    <property type="molecule type" value="Genomic_DNA"/>
</dbReference>
<feature type="binding site" evidence="1">
    <location>
        <position position="914"/>
    </location>
    <ligand>
        <name>Zn(2+)</name>
        <dbReference type="ChEBI" id="CHEBI:29105"/>
    </ligand>
</feature>
<dbReference type="PRINTS" id="PR01950">
    <property type="entry name" value="LANCSUPER"/>
</dbReference>
<dbReference type="InterPro" id="IPR025410">
    <property type="entry name" value="Lant_dehyd"/>
</dbReference>
<protein>
    <submittedName>
        <fullName evidence="3">Lantibiotic modifying enzyme</fullName>
    </submittedName>
</protein>
<dbReference type="Pfam" id="PF13575">
    <property type="entry name" value="DUF4135"/>
    <property type="match status" value="1"/>
</dbReference>
<feature type="binding site" evidence="1">
    <location>
        <position position="869"/>
    </location>
    <ligand>
        <name>Zn(2+)</name>
        <dbReference type="ChEBI" id="CHEBI:29105"/>
    </ligand>
</feature>
<gene>
    <name evidence="3" type="ORF">NCTC10207_00272</name>
</gene>
<proteinExistence type="predicted"/>
<evidence type="ECO:0000313" key="3">
    <source>
        <dbReference type="EMBL" id="VEI22203.1"/>
    </source>
</evidence>
<dbReference type="InterPro" id="IPR007822">
    <property type="entry name" value="LANC-like"/>
</dbReference>